<dbReference type="InterPro" id="IPR007371">
    <property type="entry name" value="TPK_catalytic"/>
</dbReference>
<keyword evidence="3 7" id="KW-0418">Kinase</keyword>
<dbReference type="GO" id="GO:0006772">
    <property type="term" value="P:thiamine metabolic process"/>
    <property type="evidence" value="ECO:0007669"/>
    <property type="project" value="InterPro"/>
</dbReference>
<dbReference type="NCBIfam" id="TIGR01378">
    <property type="entry name" value="thi_PPkinase"/>
    <property type="match status" value="1"/>
</dbReference>
<dbReference type="Pfam" id="PF04265">
    <property type="entry name" value="TPK_B1_binding"/>
    <property type="match status" value="1"/>
</dbReference>
<name>A0A0D7AAN7_9AGAR</name>
<dbReference type="Gene3D" id="3.40.50.10240">
    <property type="entry name" value="Thiamin pyrophosphokinase, catalytic domain"/>
    <property type="match status" value="1"/>
</dbReference>
<dbReference type="Gene3D" id="2.60.120.320">
    <property type="entry name" value="Thiamin pyrophosphokinase, thiamin-binding domain"/>
    <property type="match status" value="1"/>
</dbReference>
<dbReference type="InterPro" id="IPR036371">
    <property type="entry name" value="TPK_B1-bd_sf"/>
</dbReference>
<dbReference type="Pfam" id="PF04263">
    <property type="entry name" value="TPK_catalytic"/>
    <property type="match status" value="1"/>
</dbReference>
<dbReference type="SUPFAM" id="SSF63862">
    <property type="entry name" value="Thiamin pyrophosphokinase, substrate-binding domain"/>
    <property type="match status" value="1"/>
</dbReference>
<keyword evidence="8" id="KW-1185">Reference proteome</keyword>
<dbReference type="GO" id="GO:0016301">
    <property type="term" value="F:kinase activity"/>
    <property type="evidence" value="ECO:0007669"/>
    <property type="project" value="UniProtKB-KW"/>
</dbReference>
<evidence type="ECO:0000256" key="1">
    <source>
        <dbReference type="ARBA" id="ARBA00022679"/>
    </source>
</evidence>
<dbReference type="PANTHER" id="PTHR13622:SF8">
    <property type="entry name" value="THIAMIN PYROPHOSPHOKINASE 1"/>
    <property type="match status" value="1"/>
</dbReference>
<reference evidence="7 8" key="1">
    <citation type="journal article" date="2015" name="Fungal Genet. Biol.">
        <title>Evolution of novel wood decay mechanisms in Agaricales revealed by the genome sequences of Fistulina hepatica and Cylindrobasidium torrendii.</title>
        <authorList>
            <person name="Floudas D."/>
            <person name="Held B.W."/>
            <person name="Riley R."/>
            <person name="Nagy L.G."/>
            <person name="Koehler G."/>
            <person name="Ransdell A.S."/>
            <person name="Younus H."/>
            <person name="Chow J."/>
            <person name="Chiniquy J."/>
            <person name="Lipzen A."/>
            <person name="Tritt A."/>
            <person name="Sun H."/>
            <person name="Haridas S."/>
            <person name="LaButti K."/>
            <person name="Ohm R.A."/>
            <person name="Kues U."/>
            <person name="Blanchette R.A."/>
            <person name="Grigoriev I.V."/>
            <person name="Minto R.E."/>
            <person name="Hibbett D.S."/>
        </authorList>
    </citation>
    <scope>NUCLEOTIDE SEQUENCE [LARGE SCALE GENOMIC DNA]</scope>
    <source>
        <strain evidence="7 8">ATCC 64428</strain>
    </source>
</reference>
<dbReference type="InterPro" id="IPR036759">
    <property type="entry name" value="TPK_catalytic_sf"/>
</dbReference>
<dbReference type="InterPro" id="IPR007373">
    <property type="entry name" value="Thiamin_PyroPKinase_B1-bd"/>
</dbReference>
<evidence type="ECO:0000256" key="4">
    <source>
        <dbReference type="ARBA" id="ARBA00022840"/>
    </source>
</evidence>
<dbReference type="GO" id="GO:0004788">
    <property type="term" value="F:thiamine diphosphokinase activity"/>
    <property type="evidence" value="ECO:0007669"/>
    <property type="project" value="InterPro"/>
</dbReference>
<evidence type="ECO:0000313" key="7">
    <source>
        <dbReference type="EMBL" id="KIY48072.1"/>
    </source>
</evidence>
<gene>
    <name evidence="7" type="ORF">FISHEDRAFT_20476</name>
</gene>
<evidence type="ECO:0000259" key="6">
    <source>
        <dbReference type="Pfam" id="PF04265"/>
    </source>
</evidence>
<evidence type="ECO:0000256" key="2">
    <source>
        <dbReference type="ARBA" id="ARBA00022741"/>
    </source>
</evidence>
<proteinExistence type="predicted"/>
<dbReference type="AlphaFoldDB" id="A0A0D7AAN7"/>
<feature type="non-terminal residue" evidence="7">
    <location>
        <position position="175"/>
    </location>
</feature>
<feature type="non-terminal residue" evidence="7">
    <location>
        <position position="1"/>
    </location>
</feature>
<organism evidence="7 8">
    <name type="scientific">Fistulina hepatica ATCC 64428</name>
    <dbReference type="NCBI Taxonomy" id="1128425"/>
    <lineage>
        <taxon>Eukaryota</taxon>
        <taxon>Fungi</taxon>
        <taxon>Dikarya</taxon>
        <taxon>Basidiomycota</taxon>
        <taxon>Agaricomycotina</taxon>
        <taxon>Agaricomycetes</taxon>
        <taxon>Agaricomycetidae</taxon>
        <taxon>Agaricales</taxon>
        <taxon>Fistulinaceae</taxon>
        <taxon>Fistulina</taxon>
    </lineage>
</organism>
<dbReference type="PANTHER" id="PTHR13622">
    <property type="entry name" value="THIAMIN PYROPHOSPHOKINASE"/>
    <property type="match status" value="1"/>
</dbReference>
<protein>
    <submittedName>
        <fullName evidence="7">Thiamin pyrophosphokinase</fullName>
    </submittedName>
</protein>
<feature type="domain" description="Thiamin pyrophosphokinase catalytic" evidence="5">
    <location>
        <begin position="3"/>
        <end position="122"/>
    </location>
</feature>
<dbReference type="GO" id="GO:0009229">
    <property type="term" value="P:thiamine diphosphate biosynthetic process"/>
    <property type="evidence" value="ECO:0007669"/>
    <property type="project" value="InterPro"/>
</dbReference>
<evidence type="ECO:0000256" key="3">
    <source>
        <dbReference type="ARBA" id="ARBA00022777"/>
    </source>
</evidence>
<keyword evidence="2" id="KW-0547">Nucleotide-binding</keyword>
<accession>A0A0D7AAN7</accession>
<sequence>YALWCATKWRCCADGGTNRLRTVSAAAGVSKTHYLPDLINGDLDSITPDVHHHYTTLGVPIVRDNDQDSTGLIKCLQALEEHETKAGCVHPLDLILLGGLAGRLDQTIHVLSFLHKRRASGCRRFAVTNDNVAWVLDTGNHHIHINHAVLGPTCGILPVGISETILTTKGLRQWN</sequence>
<feature type="domain" description="Thiamin pyrophosphokinase thiamin-binding" evidence="6">
    <location>
        <begin position="140"/>
        <end position="172"/>
    </location>
</feature>
<dbReference type="InterPro" id="IPR006282">
    <property type="entry name" value="Thi_PPkinase"/>
</dbReference>
<dbReference type="OrthoDB" id="25149at2759"/>
<keyword evidence="1" id="KW-0808">Transferase</keyword>
<dbReference type="GO" id="GO:0005524">
    <property type="term" value="F:ATP binding"/>
    <property type="evidence" value="ECO:0007669"/>
    <property type="project" value="UniProtKB-KW"/>
</dbReference>
<evidence type="ECO:0000259" key="5">
    <source>
        <dbReference type="Pfam" id="PF04263"/>
    </source>
</evidence>
<dbReference type="SUPFAM" id="SSF63999">
    <property type="entry name" value="Thiamin pyrophosphokinase, catalytic domain"/>
    <property type="match status" value="1"/>
</dbReference>
<dbReference type="EMBL" id="KN881857">
    <property type="protein sequence ID" value="KIY48072.1"/>
    <property type="molecule type" value="Genomic_DNA"/>
</dbReference>
<keyword evidence="4" id="KW-0067">ATP-binding</keyword>
<dbReference type="CDD" id="cd07995">
    <property type="entry name" value="TPK"/>
    <property type="match status" value="1"/>
</dbReference>
<evidence type="ECO:0000313" key="8">
    <source>
        <dbReference type="Proteomes" id="UP000054144"/>
    </source>
</evidence>
<dbReference type="Proteomes" id="UP000054144">
    <property type="component" value="Unassembled WGS sequence"/>
</dbReference>